<dbReference type="AlphaFoldDB" id="A0A1I8FCY5"/>
<reference evidence="2" key="1">
    <citation type="submission" date="2016-11" db="UniProtKB">
        <authorList>
            <consortium name="WormBaseParasite"/>
        </authorList>
    </citation>
    <scope>IDENTIFICATION</scope>
</reference>
<proteinExistence type="predicted"/>
<protein>
    <submittedName>
        <fullName evidence="2">Cyclic nucleotide-binding domain-containing protein</fullName>
    </submittedName>
</protein>
<dbReference type="WBParaSite" id="maker-unitig_29712-snap-gene-0.2-mRNA-1">
    <property type="protein sequence ID" value="maker-unitig_29712-snap-gene-0.2-mRNA-1"/>
    <property type="gene ID" value="maker-unitig_29712-snap-gene-0.2"/>
</dbReference>
<name>A0A1I8FCY5_9PLAT</name>
<keyword evidence="1" id="KW-1185">Reference proteome</keyword>
<accession>A0A1I8FCY5</accession>
<evidence type="ECO:0000313" key="2">
    <source>
        <dbReference type="WBParaSite" id="maker-unitig_29712-snap-gene-0.2-mRNA-1"/>
    </source>
</evidence>
<sequence length="306" mass="33676">WLDELNEATPLAEYARPPAGAAVILEPFEEACWHGNHCRGQTSQKPEAELRKPTVEARMRRLSDGCAMTWSIGSFRTPVQIQARSLLCIRESSCRLQFYRDQREALQRISQPLGCINIKGAAITLRVDEPNSFGILSEGKEFRAAASRESRVNDDLAGVRAPDASFGYGRRNFASFGGADRRVSRISILDASALMTRSAIEEEDDGYLANVTRKLSDSLRNRFRPVNVAKFLSQLTKASPQHSDQGSRLAPTSNTTVLWQFPQLQRVLHDFRAASTDAQGPRDRSVAAAVAEAAALGSVRLLAFAG</sequence>
<organism evidence="1 2">
    <name type="scientific">Macrostomum lignano</name>
    <dbReference type="NCBI Taxonomy" id="282301"/>
    <lineage>
        <taxon>Eukaryota</taxon>
        <taxon>Metazoa</taxon>
        <taxon>Spiralia</taxon>
        <taxon>Lophotrochozoa</taxon>
        <taxon>Platyhelminthes</taxon>
        <taxon>Rhabditophora</taxon>
        <taxon>Macrostomorpha</taxon>
        <taxon>Macrostomida</taxon>
        <taxon>Macrostomidae</taxon>
        <taxon>Macrostomum</taxon>
    </lineage>
</organism>
<dbReference type="Proteomes" id="UP000095280">
    <property type="component" value="Unplaced"/>
</dbReference>
<evidence type="ECO:0000313" key="1">
    <source>
        <dbReference type="Proteomes" id="UP000095280"/>
    </source>
</evidence>